<reference evidence="1" key="1">
    <citation type="submission" date="2024-08" db="EMBL/GenBank/DDBJ databases">
        <authorList>
            <person name="Chaddad Z."/>
            <person name="Lamrabet M."/>
            <person name="Bouhnik O."/>
            <person name="Alami S."/>
            <person name="Wipf D."/>
            <person name="Courty P.E."/>
            <person name="Missbah El Idrissi M."/>
        </authorList>
    </citation>
    <scope>NUCLEOTIDE SEQUENCE</scope>
    <source>
        <strain evidence="1">LLZ17</strain>
    </source>
</reference>
<name>A0AB39XLG9_9BRAD</name>
<protein>
    <submittedName>
        <fullName evidence="1">Uncharacterized protein</fullName>
    </submittedName>
</protein>
<proteinExistence type="predicted"/>
<organism evidence="1">
    <name type="scientific">Bradyrhizobium sp. LLZ17</name>
    <dbReference type="NCBI Taxonomy" id="3239388"/>
    <lineage>
        <taxon>Bacteria</taxon>
        <taxon>Pseudomonadati</taxon>
        <taxon>Pseudomonadota</taxon>
        <taxon>Alphaproteobacteria</taxon>
        <taxon>Hyphomicrobiales</taxon>
        <taxon>Nitrobacteraceae</taxon>
        <taxon>Bradyrhizobium</taxon>
    </lineage>
</organism>
<dbReference type="RefSeq" id="WP_369722500.1">
    <property type="nucleotide sequence ID" value="NZ_CP165734.1"/>
</dbReference>
<dbReference type="EMBL" id="CP165734">
    <property type="protein sequence ID" value="XDV58031.1"/>
    <property type="molecule type" value="Genomic_DNA"/>
</dbReference>
<dbReference type="AlphaFoldDB" id="A0AB39XLG9"/>
<gene>
    <name evidence="1" type="ORF">AB8Z38_00165</name>
</gene>
<accession>A0AB39XLG9</accession>
<dbReference type="SUPFAM" id="SSF53756">
    <property type="entry name" value="UDP-Glycosyltransferase/glycogen phosphorylase"/>
    <property type="match status" value="1"/>
</dbReference>
<evidence type="ECO:0000313" key="1">
    <source>
        <dbReference type="EMBL" id="XDV58031.1"/>
    </source>
</evidence>
<sequence length="246" mass="28130">MLFDLRKTQAGQLLQQLKHLFRGARGVEKFLRAIQPDLIMLPEDNVETLSTIFVAKGRRLNIPSMVIPFTIPNPLEPARYYYDNPMYQARGAVARRLVHRHPKWRFNHEGRDLLRQPAIKASCQEFLGLSSPAPWVLNRGSAVSIALDSDAQRDLYIKLGFPVEQLKVIGDLNGAMFHHVRSHKQRFVEEICSKYGWQSDRPLILCGFPPISIKARIQADLNFPTMMHSSRPGWRASECSPHGRIP</sequence>